<dbReference type="InterPro" id="IPR023214">
    <property type="entry name" value="HAD_sf"/>
</dbReference>
<dbReference type="InterPro" id="IPR036412">
    <property type="entry name" value="HAD-like_sf"/>
</dbReference>
<dbReference type="InterPro" id="IPR006379">
    <property type="entry name" value="HAD-SF_hydro_IIB"/>
</dbReference>
<protein>
    <submittedName>
        <fullName evidence="1">HAD-superfamily hydrolase</fullName>
    </submittedName>
</protein>
<dbReference type="HOGENOM" id="CLU_044146_7_0_9"/>
<dbReference type="AlphaFoldDB" id="E7GDP0"/>
<name>E7GDP0_9FIRM</name>
<dbReference type="Gene3D" id="3.30.1240.10">
    <property type="match status" value="1"/>
</dbReference>
<dbReference type="GO" id="GO:0005829">
    <property type="term" value="C:cytosol"/>
    <property type="evidence" value="ECO:0007669"/>
    <property type="project" value="TreeGrafter"/>
</dbReference>
<organism evidence="1 2">
    <name type="scientific">Coprobacillus cateniformis</name>
    <dbReference type="NCBI Taxonomy" id="100884"/>
    <lineage>
        <taxon>Bacteria</taxon>
        <taxon>Bacillati</taxon>
        <taxon>Bacillota</taxon>
        <taxon>Erysipelotrichia</taxon>
        <taxon>Erysipelotrichales</taxon>
        <taxon>Coprobacillaceae</taxon>
        <taxon>Coprobacillus</taxon>
    </lineage>
</organism>
<dbReference type="SFLD" id="SFLDG01140">
    <property type="entry name" value="C2.B:_Phosphomannomutase_and_P"/>
    <property type="match status" value="1"/>
</dbReference>
<accession>E7GDP0</accession>
<dbReference type="NCBIfam" id="TIGR00099">
    <property type="entry name" value="Cof-subfamily"/>
    <property type="match status" value="1"/>
</dbReference>
<dbReference type="GO" id="GO:0000287">
    <property type="term" value="F:magnesium ion binding"/>
    <property type="evidence" value="ECO:0007669"/>
    <property type="project" value="TreeGrafter"/>
</dbReference>
<keyword evidence="1" id="KW-0378">Hydrolase</keyword>
<evidence type="ECO:0000313" key="2">
    <source>
        <dbReference type="Proteomes" id="UP000003157"/>
    </source>
</evidence>
<dbReference type="OrthoDB" id="1654797at2"/>
<gene>
    <name evidence="1" type="ORF">HMPREF9488_02883</name>
</gene>
<dbReference type="PANTHER" id="PTHR10000">
    <property type="entry name" value="PHOSPHOSERINE PHOSPHATASE"/>
    <property type="match status" value="1"/>
</dbReference>
<dbReference type="PANTHER" id="PTHR10000:SF25">
    <property type="entry name" value="PHOSPHATASE YKRA-RELATED"/>
    <property type="match status" value="1"/>
</dbReference>
<dbReference type="Proteomes" id="UP000003157">
    <property type="component" value="Unassembled WGS sequence"/>
</dbReference>
<dbReference type="PROSITE" id="PS01229">
    <property type="entry name" value="COF_2"/>
    <property type="match status" value="1"/>
</dbReference>
<sequence>MKQLFFFDIDGTLIDCNKDIYSIQTSTRSALDQLKEQGDDVFLATGRCKCFIVDGVMDYPFSGYVTCNGAYVEYQGKCVYKNIIPSEAIQKTHELCLERNMAYYFEGNDYIYVLNKTNPKHIEFKDNWGMKDETIVDSFDFKNIETYIGMIVINSKEDIEPMVNALSPYFNIQRHQSEFSFDLTLRGESKAKGILELVKHLNRSIQDTVAFGDGRNDIEMLSEVGLGIAMGNAAIEAKHVADFITDDVDKDGIVKALHHFSLLKPR</sequence>
<keyword evidence="2" id="KW-1185">Reference proteome</keyword>
<comment type="caution">
    <text evidence="1">The sequence shown here is derived from an EMBL/GenBank/DDBJ whole genome shotgun (WGS) entry which is preliminary data.</text>
</comment>
<dbReference type="STRING" id="100884.GCA_000269565_02663"/>
<dbReference type="SFLD" id="SFLDS00003">
    <property type="entry name" value="Haloacid_Dehalogenase"/>
    <property type="match status" value="1"/>
</dbReference>
<dbReference type="eggNOG" id="COG0561">
    <property type="taxonomic scope" value="Bacteria"/>
</dbReference>
<dbReference type="GO" id="GO:0016791">
    <property type="term" value="F:phosphatase activity"/>
    <property type="evidence" value="ECO:0007669"/>
    <property type="project" value="TreeGrafter"/>
</dbReference>
<dbReference type="EMBL" id="ADKX01000043">
    <property type="protein sequence ID" value="EFW03693.1"/>
    <property type="molecule type" value="Genomic_DNA"/>
</dbReference>
<dbReference type="InterPro" id="IPR000150">
    <property type="entry name" value="Cof"/>
</dbReference>
<dbReference type="SUPFAM" id="SSF56784">
    <property type="entry name" value="HAD-like"/>
    <property type="match status" value="1"/>
</dbReference>
<dbReference type="NCBIfam" id="TIGR01484">
    <property type="entry name" value="HAD-SF-IIB"/>
    <property type="match status" value="1"/>
</dbReference>
<reference evidence="1 2" key="1">
    <citation type="submission" date="2010-12" db="EMBL/GenBank/DDBJ databases">
        <title>The Genome Sequence of Coprobacillus sp. strain 29_1.</title>
        <authorList>
            <consortium name="The Broad Institute Genome Sequencing Platform"/>
            <person name="Earl A."/>
            <person name="Ward D."/>
            <person name="Feldgarden M."/>
            <person name="Gevers D."/>
            <person name="Daigneault M."/>
            <person name="Sibley C.D."/>
            <person name="White A."/>
            <person name="Strauss J."/>
            <person name="Allen-Vercoe E."/>
            <person name="Young S.K."/>
            <person name="Zeng Q."/>
            <person name="Gargeya S."/>
            <person name="Fitzgerald M."/>
            <person name="Haas B."/>
            <person name="Abouelleil A."/>
            <person name="Alvarado L."/>
            <person name="Arachchi H.M."/>
            <person name="Berlin A."/>
            <person name="Brown A."/>
            <person name="Chapman S.B."/>
            <person name="Chen Z."/>
            <person name="Dunbar C."/>
            <person name="Freedman E."/>
            <person name="Gearin G."/>
            <person name="Gellesch M."/>
            <person name="Goldberg J."/>
            <person name="Griggs A."/>
            <person name="Gujja S."/>
            <person name="Heilman E."/>
            <person name="Heiman D."/>
            <person name="Howarth C."/>
            <person name="Larson L."/>
            <person name="Lui A."/>
            <person name="MacDonald P.J.P."/>
            <person name="Mehta T."/>
            <person name="Montmayeur A."/>
            <person name="Murphy C."/>
            <person name="Neiman D."/>
            <person name="Pearson M."/>
            <person name="Priest M."/>
            <person name="Roberts A."/>
            <person name="Saif S."/>
            <person name="Shea T."/>
            <person name="Shenoy N."/>
            <person name="Sisk P."/>
            <person name="Stolte C."/>
            <person name="Sykes S."/>
            <person name="White J."/>
            <person name="Yandava C."/>
            <person name="Nusbaum C."/>
            <person name="Birren B."/>
        </authorList>
    </citation>
    <scope>NUCLEOTIDE SEQUENCE [LARGE SCALE GENOMIC DNA]</scope>
    <source>
        <strain evidence="1 2">29_1</strain>
    </source>
</reference>
<dbReference type="Gene3D" id="3.40.50.1000">
    <property type="entry name" value="HAD superfamily/HAD-like"/>
    <property type="match status" value="1"/>
</dbReference>
<dbReference type="GeneID" id="78230477"/>
<dbReference type="Pfam" id="PF08282">
    <property type="entry name" value="Hydrolase_3"/>
    <property type="match status" value="1"/>
</dbReference>
<dbReference type="RefSeq" id="WP_008789970.1">
    <property type="nucleotide sequence ID" value="NZ_AKCB01000001.1"/>
</dbReference>
<evidence type="ECO:0000313" key="1">
    <source>
        <dbReference type="EMBL" id="EFW03693.1"/>
    </source>
</evidence>
<proteinExistence type="predicted"/>